<dbReference type="PANTHER" id="PTHR30385">
    <property type="entry name" value="SIGMA FACTOR F FLAGELLAR"/>
    <property type="match status" value="1"/>
</dbReference>
<gene>
    <name evidence="7" type="ORF">RWE15_21235</name>
</gene>
<dbReference type="SUPFAM" id="SSF88946">
    <property type="entry name" value="Sigma2 domain of RNA polymerase sigma factors"/>
    <property type="match status" value="1"/>
</dbReference>
<evidence type="ECO:0000256" key="3">
    <source>
        <dbReference type="ARBA" id="ARBA00023125"/>
    </source>
</evidence>
<reference evidence="7 8" key="1">
    <citation type="submission" date="2023-10" db="EMBL/GenBank/DDBJ databases">
        <title>Virgibacillus halophilus 5B73C genome.</title>
        <authorList>
            <person name="Miliotis G."/>
            <person name="Sengupta P."/>
            <person name="Hameed A."/>
            <person name="Chuvochina M."/>
            <person name="Mcdonagh F."/>
            <person name="Simpson A.C."/>
            <person name="Singh N.K."/>
            <person name="Rekha P.D."/>
            <person name="Raman K."/>
            <person name="Hugenholtz P."/>
            <person name="Venkateswaran K."/>
        </authorList>
    </citation>
    <scope>NUCLEOTIDE SEQUENCE [LARGE SCALE GENOMIC DNA]</scope>
    <source>
        <strain evidence="7 8">5B73C</strain>
    </source>
</reference>
<dbReference type="InterPro" id="IPR013325">
    <property type="entry name" value="RNA_pol_sigma_r2"/>
</dbReference>
<keyword evidence="1" id="KW-0805">Transcription regulation</keyword>
<dbReference type="Proteomes" id="UP001281447">
    <property type="component" value="Unassembled WGS sequence"/>
</dbReference>
<dbReference type="Pfam" id="PF04539">
    <property type="entry name" value="Sigma70_r3"/>
    <property type="match status" value="1"/>
</dbReference>
<name>A0ABU5CB00_9BACI</name>
<dbReference type="Gene3D" id="1.20.140.160">
    <property type="match status" value="1"/>
</dbReference>
<evidence type="ECO:0000313" key="7">
    <source>
        <dbReference type="EMBL" id="MDY0396394.1"/>
    </source>
</evidence>
<evidence type="ECO:0000256" key="4">
    <source>
        <dbReference type="ARBA" id="ARBA00023163"/>
    </source>
</evidence>
<dbReference type="InterPro" id="IPR007627">
    <property type="entry name" value="RNA_pol_sigma70_r2"/>
</dbReference>
<evidence type="ECO:0000259" key="6">
    <source>
        <dbReference type="Pfam" id="PF04542"/>
    </source>
</evidence>
<proteinExistence type="predicted"/>
<feature type="domain" description="RNA polymerase sigma-70 region 2" evidence="6">
    <location>
        <begin position="46"/>
        <end position="100"/>
    </location>
</feature>
<dbReference type="InterPro" id="IPR007624">
    <property type="entry name" value="RNA_pol_sigma70_r3"/>
</dbReference>
<keyword evidence="8" id="KW-1185">Reference proteome</keyword>
<dbReference type="Pfam" id="PF04542">
    <property type="entry name" value="Sigma70_r2"/>
    <property type="match status" value="1"/>
</dbReference>
<dbReference type="InterPro" id="IPR014284">
    <property type="entry name" value="RNA_pol_sigma-70_dom"/>
</dbReference>
<protein>
    <submittedName>
        <fullName evidence="7">Sigma-70 family RNA polymerase sigma factor</fullName>
    </submittedName>
</protein>
<feature type="domain" description="RNA polymerase sigma-70 region 3" evidence="5">
    <location>
        <begin position="107"/>
        <end position="168"/>
    </location>
</feature>
<keyword evidence="3" id="KW-0238">DNA-binding</keyword>
<comment type="caution">
    <text evidence="7">The sequence shown here is derived from an EMBL/GenBank/DDBJ whole genome shotgun (WGS) entry which is preliminary data.</text>
</comment>
<accession>A0ABU5CB00</accession>
<evidence type="ECO:0000313" key="8">
    <source>
        <dbReference type="Proteomes" id="UP001281447"/>
    </source>
</evidence>
<organism evidence="7 8">
    <name type="scientific">Tigheibacillus halophilus</name>
    <dbReference type="NCBI Taxonomy" id="361280"/>
    <lineage>
        <taxon>Bacteria</taxon>
        <taxon>Bacillati</taxon>
        <taxon>Bacillota</taxon>
        <taxon>Bacilli</taxon>
        <taxon>Bacillales</taxon>
        <taxon>Bacillaceae</taxon>
        <taxon>Tigheibacillus</taxon>
    </lineage>
</organism>
<sequence>MPVKQSPEEAAMWKKWMDSGDVQTANQLLEHYMYLVQFHVERTASHLPSNVVKDDLKSYGMMGLYDAIKKFDPDRDLKFDTYASFRVRGAIIDGLRKEDWLPRSIREKGKKVENASRILEQTLQREPTSHEIASYLGISSEEVESIVKDSLFSNVLSIDENPKEGTERSKDSVGYDIKDNEALTPDEELIDSEMKVDLVQGIKSLTENEQLIISLFLP</sequence>
<dbReference type="SUPFAM" id="SSF88659">
    <property type="entry name" value="Sigma3 and sigma4 domains of RNA polymerase sigma factors"/>
    <property type="match status" value="1"/>
</dbReference>
<keyword evidence="4" id="KW-0804">Transcription</keyword>
<dbReference type="NCBIfam" id="TIGR02937">
    <property type="entry name" value="sigma70-ECF"/>
    <property type="match status" value="1"/>
</dbReference>
<dbReference type="PANTHER" id="PTHR30385:SF7">
    <property type="entry name" value="RNA POLYMERASE SIGMA FACTOR FLIA"/>
    <property type="match status" value="1"/>
</dbReference>
<keyword evidence="2" id="KW-0731">Sigma factor</keyword>
<dbReference type="Gene3D" id="1.10.1740.10">
    <property type="match status" value="1"/>
</dbReference>
<evidence type="ECO:0000256" key="1">
    <source>
        <dbReference type="ARBA" id="ARBA00023015"/>
    </source>
</evidence>
<dbReference type="InterPro" id="IPR013324">
    <property type="entry name" value="RNA_pol_sigma_r3/r4-like"/>
</dbReference>
<dbReference type="EMBL" id="JAWDIP010000004">
    <property type="protein sequence ID" value="MDY0396394.1"/>
    <property type="molecule type" value="Genomic_DNA"/>
</dbReference>
<evidence type="ECO:0000256" key="2">
    <source>
        <dbReference type="ARBA" id="ARBA00023082"/>
    </source>
</evidence>
<evidence type="ECO:0000259" key="5">
    <source>
        <dbReference type="Pfam" id="PF04539"/>
    </source>
</evidence>